<evidence type="ECO:0000313" key="1">
    <source>
        <dbReference type="EMBL" id="MBG6289473.1"/>
    </source>
</evidence>
<reference evidence="1 2" key="1">
    <citation type="submission" date="2020-11" db="EMBL/GenBank/DDBJ databases">
        <title>Enhanced detection system for hospital associated transmission using whole genome sequencing surveillance.</title>
        <authorList>
            <person name="Harrison L.H."/>
            <person name="Van Tyne D."/>
            <person name="Marsh J.W."/>
            <person name="Griffith M.P."/>
            <person name="Snyder D.J."/>
            <person name="Cooper V.S."/>
            <person name="Mustapha M."/>
        </authorList>
    </citation>
    <scope>NUCLEOTIDE SEQUENCE [LARGE SCALE GENOMIC DNA]</scope>
    <source>
        <strain evidence="1 2">PSA00705</strain>
    </source>
</reference>
<comment type="caution">
    <text evidence="1">The sequence shown here is derived from an EMBL/GenBank/DDBJ whole genome shotgun (WGS) entry which is preliminary data.</text>
</comment>
<gene>
    <name evidence="1" type="ORF">I5I61_18625</name>
</gene>
<sequence length="124" mass="13656">MSFANAPSFVEAHRFLTAASRDHQTRVYRPELLHGCQAALQSAMGSQASLYAAALQVRERQRHTGRTQSRRRVGSTLLLKGLEADVAVILEPSEMTAQNLYVAMTRGARQLIVCSSTRLLTPAM</sequence>
<keyword evidence="2" id="KW-1185">Reference proteome</keyword>
<dbReference type="Proteomes" id="UP000608450">
    <property type="component" value="Unassembled WGS sequence"/>
</dbReference>
<evidence type="ECO:0008006" key="3">
    <source>
        <dbReference type="Google" id="ProtNLM"/>
    </source>
</evidence>
<evidence type="ECO:0000313" key="2">
    <source>
        <dbReference type="Proteomes" id="UP000608450"/>
    </source>
</evidence>
<proteinExistence type="predicted"/>
<dbReference type="EMBL" id="JADTFC010000049">
    <property type="protein sequence ID" value="MBG6289473.1"/>
    <property type="molecule type" value="Genomic_DNA"/>
</dbReference>
<name>A0ABS0KND0_PSENT</name>
<accession>A0ABS0KND0</accession>
<protein>
    <recommendedName>
        <fullName evidence="3">UvrD-like helicase C-terminal domain-containing protein</fullName>
    </recommendedName>
</protein>
<organism evidence="1 2">
    <name type="scientific">Pseudomonas nitroreducens</name>
    <dbReference type="NCBI Taxonomy" id="46680"/>
    <lineage>
        <taxon>Bacteria</taxon>
        <taxon>Pseudomonadati</taxon>
        <taxon>Pseudomonadota</taxon>
        <taxon>Gammaproteobacteria</taxon>
        <taxon>Pseudomonadales</taxon>
        <taxon>Pseudomonadaceae</taxon>
        <taxon>Pseudomonas</taxon>
    </lineage>
</organism>